<evidence type="ECO:0000313" key="5">
    <source>
        <dbReference type="Proteomes" id="UP001187192"/>
    </source>
</evidence>
<protein>
    <recommendedName>
        <fullName evidence="3">C2H2-type domain-containing protein</fullName>
    </recommendedName>
</protein>
<organism evidence="4 5">
    <name type="scientific">Ficus carica</name>
    <name type="common">Common fig</name>
    <dbReference type="NCBI Taxonomy" id="3494"/>
    <lineage>
        <taxon>Eukaryota</taxon>
        <taxon>Viridiplantae</taxon>
        <taxon>Streptophyta</taxon>
        <taxon>Embryophyta</taxon>
        <taxon>Tracheophyta</taxon>
        <taxon>Spermatophyta</taxon>
        <taxon>Magnoliopsida</taxon>
        <taxon>eudicotyledons</taxon>
        <taxon>Gunneridae</taxon>
        <taxon>Pentapetalae</taxon>
        <taxon>rosids</taxon>
        <taxon>fabids</taxon>
        <taxon>Rosales</taxon>
        <taxon>Moraceae</taxon>
        <taxon>Ficeae</taxon>
        <taxon>Ficus</taxon>
    </lineage>
</organism>
<reference evidence="4" key="1">
    <citation type="submission" date="2023-07" db="EMBL/GenBank/DDBJ databases">
        <title>draft genome sequence of fig (Ficus carica).</title>
        <authorList>
            <person name="Takahashi T."/>
            <person name="Nishimura K."/>
        </authorList>
    </citation>
    <scope>NUCLEOTIDE SEQUENCE</scope>
</reference>
<feature type="region of interest" description="Disordered" evidence="2">
    <location>
        <begin position="106"/>
        <end position="134"/>
    </location>
</feature>
<dbReference type="GO" id="GO:0008270">
    <property type="term" value="F:zinc ion binding"/>
    <property type="evidence" value="ECO:0007669"/>
    <property type="project" value="UniProtKB-KW"/>
</dbReference>
<evidence type="ECO:0000256" key="2">
    <source>
        <dbReference type="SAM" id="MobiDB-lite"/>
    </source>
</evidence>
<dbReference type="SUPFAM" id="SSF57667">
    <property type="entry name" value="beta-beta-alpha zinc fingers"/>
    <property type="match status" value="1"/>
</dbReference>
<name>A0AA88AMA7_FICCA</name>
<dbReference type="InterPro" id="IPR045320">
    <property type="entry name" value="JAGGED/SL1-like"/>
</dbReference>
<dbReference type="AlphaFoldDB" id="A0AA88AMA7"/>
<proteinExistence type="predicted"/>
<dbReference type="PANTHER" id="PTHR45730:SF109">
    <property type="entry name" value="ZINC FINGER PROTEIN KNUCKLES"/>
    <property type="match status" value="1"/>
</dbReference>
<dbReference type="PROSITE" id="PS00028">
    <property type="entry name" value="ZINC_FINGER_C2H2_1"/>
    <property type="match status" value="1"/>
</dbReference>
<dbReference type="InterPro" id="IPR013087">
    <property type="entry name" value="Znf_C2H2_type"/>
</dbReference>
<evidence type="ECO:0000313" key="4">
    <source>
        <dbReference type="EMBL" id="GMN55922.1"/>
    </source>
</evidence>
<keyword evidence="1" id="KW-0479">Metal-binding</keyword>
<dbReference type="Proteomes" id="UP001187192">
    <property type="component" value="Unassembled WGS sequence"/>
</dbReference>
<keyword evidence="5" id="KW-1185">Reference proteome</keyword>
<dbReference type="EMBL" id="BTGU01000060">
    <property type="protein sequence ID" value="GMN55922.1"/>
    <property type="molecule type" value="Genomic_DNA"/>
</dbReference>
<dbReference type="PROSITE" id="PS50157">
    <property type="entry name" value="ZINC_FINGER_C2H2_2"/>
    <property type="match status" value="1"/>
</dbReference>
<comment type="caution">
    <text evidence="4">The sequence shown here is derived from an EMBL/GenBank/DDBJ whole genome shotgun (WGS) entry which is preliminary data.</text>
</comment>
<evidence type="ECO:0000259" key="3">
    <source>
        <dbReference type="PROSITE" id="PS50157"/>
    </source>
</evidence>
<dbReference type="PANTHER" id="PTHR45730">
    <property type="entry name" value="ZINC FINGER PROTEIN JAGGED"/>
    <property type="match status" value="1"/>
</dbReference>
<keyword evidence="1" id="KW-0863">Zinc-finger</keyword>
<dbReference type="GO" id="GO:0003700">
    <property type="term" value="F:DNA-binding transcription factor activity"/>
    <property type="evidence" value="ECO:0007669"/>
    <property type="project" value="InterPro"/>
</dbReference>
<dbReference type="Pfam" id="PF13912">
    <property type="entry name" value="zf-C2H2_6"/>
    <property type="match status" value="1"/>
</dbReference>
<evidence type="ECO:0000256" key="1">
    <source>
        <dbReference type="PROSITE-ProRule" id="PRU00042"/>
    </source>
</evidence>
<feature type="domain" description="C2H2-type" evidence="3">
    <location>
        <begin position="53"/>
        <end position="80"/>
    </location>
</feature>
<accession>A0AA88AMA7</accession>
<gene>
    <name evidence="4" type="ORF">TIFTF001_025035</name>
</gene>
<keyword evidence="1" id="KW-0862">Zinc</keyword>
<sequence>MSHNSNFSMATNSAQSSSPSVAVAAAATAEPAATWVSLKLVAIPAPPQPKRAYTCTICAKPFPTPQALGGHRNGHRKELNDMLMRYVQRRLEAARNIAATAALDGEIEHPPRRNRAKKNSGGGGGRGRGRANRKTVETVAPSLELSLAIGGKSKRKNYIAYKYPEEH</sequence>
<dbReference type="InterPro" id="IPR036236">
    <property type="entry name" value="Znf_C2H2_sf"/>
</dbReference>